<gene>
    <name evidence="1" type="ORF">EgrG_001109100</name>
</gene>
<accession>A0A068WRZ2</accession>
<dbReference type="AlphaFoldDB" id="A0A068WRZ2"/>
<dbReference type="Proteomes" id="UP000492820">
    <property type="component" value="Unassembled WGS sequence"/>
</dbReference>
<dbReference type="WBParaSite" id="EgrG_001109100">
    <property type="protein sequence ID" value="EgrG_001109100"/>
    <property type="gene ID" value="EgrG_001109100"/>
</dbReference>
<sequence>MMSLSQCHLRRRGSTGVVMPHAFQYSMTASRQAMPQLKVAKRTDGNSGTLPGVIGRKRDNELVGFWKTAQPKQISSQNAPHLPRLQAAFEESTKLRSANWV</sequence>
<proteinExistence type="predicted"/>
<organism evidence="1">
    <name type="scientific">Echinococcus granulosus</name>
    <name type="common">Hydatid tapeworm</name>
    <dbReference type="NCBI Taxonomy" id="6210"/>
    <lineage>
        <taxon>Eukaryota</taxon>
        <taxon>Metazoa</taxon>
        <taxon>Spiralia</taxon>
        <taxon>Lophotrochozoa</taxon>
        <taxon>Platyhelminthes</taxon>
        <taxon>Cestoda</taxon>
        <taxon>Eucestoda</taxon>
        <taxon>Cyclophyllidea</taxon>
        <taxon>Taeniidae</taxon>
        <taxon>Echinococcus</taxon>
        <taxon>Echinococcus granulosus group</taxon>
    </lineage>
</organism>
<reference evidence="1" key="2">
    <citation type="submission" date="2014-06" db="EMBL/GenBank/DDBJ databases">
        <authorList>
            <person name="Aslett M."/>
        </authorList>
    </citation>
    <scope>NUCLEOTIDE SEQUENCE</scope>
</reference>
<reference evidence="1 2" key="1">
    <citation type="journal article" date="2013" name="Nature">
        <title>The genomes of four tapeworm species reveal adaptations to parasitism.</title>
        <authorList>
            <person name="Tsai I.J."/>
            <person name="Zarowiecki M."/>
            <person name="Holroyd N."/>
            <person name="Garciarrubio A."/>
            <person name="Sanchez-Flores A."/>
            <person name="Brooks K.L."/>
            <person name="Tracey A."/>
            <person name="Bobes R.J."/>
            <person name="Fragoso G."/>
            <person name="Sciutto E."/>
            <person name="Aslett M."/>
            <person name="Beasley H."/>
            <person name="Bennett H.M."/>
            <person name="Cai J."/>
            <person name="Camicia F."/>
            <person name="Clark R."/>
            <person name="Cucher M."/>
            <person name="De Silva N."/>
            <person name="Day T.A."/>
            <person name="Deplazes P."/>
            <person name="Estrada K."/>
            <person name="Fernandez C."/>
            <person name="Holland P.W."/>
            <person name="Hou J."/>
            <person name="Hu S."/>
            <person name="Huckvale T."/>
            <person name="Hung S.S."/>
            <person name="Kamenetzky L."/>
            <person name="Keane J.A."/>
            <person name="Kiss F."/>
            <person name="Koziol U."/>
            <person name="Lambert O."/>
            <person name="Liu K."/>
            <person name="Luo X."/>
            <person name="Luo Y."/>
            <person name="Macchiaroli N."/>
            <person name="Nichol S."/>
            <person name="Paps J."/>
            <person name="Parkinson J."/>
            <person name="Pouchkina-Stantcheva N."/>
            <person name="Riddiford N."/>
            <person name="Rosenzvit M."/>
            <person name="Salinas G."/>
            <person name="Wasmuth J.D."/>
            <person name="Zamanian M."/>
            <person name="Zheng Y."/>
            <person name="Cai X."/>
            <person name="Soberon X."/>
            <person name="Olson P.D."/>
            <person name="Laclette J.P."/>
            <person name="Brehm K."/>
            <person name="Berriman M."/>
            <person name="Garciarrubio A."/>
            <person name="Bobes R.J."/>
            <person name="Fragoso G."/>
            <person name="Sanchez-Flores A."/>
            <person name="Estrada K."/>
            <person name="Cevallos M.A."/>
            <person name="Morett E."/>
            <person name="Gonzalez V."/>
            <person name="Portillo T."/>
            <person name="Ochoa-Leyva A."/>
            <person name="Jose M.V."/>
            <person name="Sciutto E."/>
            <person name="Landa A."/>
            <person name="Jimenez L."/>
            <person name="Valdes V."/>
            <person name="Carrero J.C."/>
            <person name="Larralde C."/>
            <person name="Morales-Montor J."/>
            <person name="Limon-Lason J."/>
            <person name="Soberon X."/>
            <person name="Laclette J.P."/>
        </authorList>
    </citation>
    <scope>NUCLEOTIDE SEQUENCE [LARGE SCALE GENOMIC DNA]</scope>
</reference>
<evidence type="ECO:0000313" key="2">
    <source>
        <dbReference type="Proteomes" id="UP000492820"/>
    </source>
</evidence>
<name>A0A068WRZ2_ECHGR</name>
<protein>
    <submittedName>
        <fullName evidence="1 3">Uncharacterized protein</fullName>
    </submittedName>
</protein>
<evidence type="ECO:0000313" key="3">
    <source>
        <dbReference type="WBParaSite" id="EgrG_001109100"/>
    </source>
</evidence>
<reference evidence="3" key="3">
    <citation type="submission" date="2020-10" db="UniProtKB">
        <authorList>
            <consortium name="WormBaseParasite"/>
        </authorList>
    </citation>
    <scope>IDENTIFICATION</scope>
</reference>
<dbReference type="EMBL" id="LK028581">
    <property type="protein sequence ID" value="CDS20433.1"/>
    <property type="molecule type" value="Genomic_DNA"/>
</dbReference>
<evidence type="ECO:0000313" key="1">
    <source>
        <dbReference type="EMBL" id="CDS20433.1"/>
    </source>
</evidence>